<dbReference type="PANTHER" id="PTHR11228">
    <property type="entry name" value="RADICAL SAM DOMAIN PROTEIN"/>
    <property type="match status" value="1"/>
</dbReference>
<gene>
    <name evidence="7" type="ORF">EYC82_16430</name>
</gene>
<evidence type="ECO:0000256" key="4">
    <source>
        <dbReference type="ARBA" id="ARBA00023004"/>
    </source>
</evidence>
<name>A0ABT3TBS0_9GAMM</name>
<evidence type="ECO:0000313" key="7">
    <source>
        <dbReference type="EMBL" id="MCX2978932.1"/>
    </source>
</evidence>
<keyword evidence="4" id="KW-0408">Iron</keyword>
<dbReference type="CDD" id="cd01335">
    <property type="entry name" value="Radical_SAM"/>
    <property type="match status" value="1"/>
</dbReference>
<dbReference type="SUPFAM" id="SSF102114">
    <property type="entry name" value="Radical SAM enzymes"/>
    <property type="match status" value="1"/>
</dbReference>
<dbReference type="SFLD" id="SFLDG01067">
    <property type="entry name" value="SPASM/twitch_domain_containing"/>
    <property type="match status" value="1"/>
</dbReference>
<comment type="caution">
    <text evidence="7">The sequence shown here is derived from an EMBL/GenBank/DDBJ whole genome shotgun (WGS) entry which is preliminary data.</text>
</comment>
<dbReference type="InterPro" id="IPR013785">
    <property type="entry name" value="Aldolase_TIM"/>
</dbReference>
<feature type="domain" description="Radical SAM core" evidence="6">
    <location>
        <begin position="1"/>
        <end position="217"/>
    </location>
</feature>
<dbReference type="Pfam" id="PF13186">
    <property type="entry name" value="SPASM"/>
    <property type="match status" value="1"/>
</dbReference>
<dbReference type="InterPro" id="IPR023885">
    <property type="entry name" value="4Fe4S-binding_SPASM_dom"/>
</dbReference>
<dbReference type="InterPro" id="IPR050377">
    <property type="entry name" value="Radical_SAM_PqqE_MftC-like"/>
</dbReference>
<dbReference type="SFLD" id="SFLDS00029">
    <property type="entry name" value="Radical_SAM"/>
    <property type="match status" value="1"/>
</dbReference>
<keyword evidence="5" id="KW-0411">Iron-sulfur</keyword>
<evidence type="ECO:0000313" key="8">
    <source>
        <dbReference type="Proteomes" id="UP001143304"/>
    </source>
</evidence>
<sequence>MFLTIDIEVTNRCNATCHFCPRDATPHQGVMDVETFDKALARAVEYRKVVQDVSGLEVVVSLCGLGEPLINKNTISYIKKVKAEGFTCSMSSNGALLTEDKTHEILDAGLDEIYINISDLHEEYEEIYNLPFDSTCENITRFAKLAEGRCTPVIILVDHHDSREHIKAMQTFWRERGLKKFHDYSVINRGGALFVEHMQFEQYSEMVRARQKLTQGDTPPLCGAPWGFLFVGYDGNYYLCCSDWRKQASLGSVFDYSFLQVSRQKLAMVVSREPVCKTCNHDPINMLTEELRALSEGETTAETVTELEQSLLKVSRDIDVALGRLLDYGDKHPDGMLAADLIPAISTT</sequence>
<dbReference type="Gene3D" id="3.20.20.70">
    <property type="entry name" value="Aldolase class I"/>
    <property type="match status" value="1"/>
</dbReference>
<dbReference type="PANTHER" id="PTHR11228:SF7">
    <property type="entry name" value="PQQA PEPTIDE CYCLASE"/>
    <property type="match status" value="1"/>
</dbReference>
<dbReference type="InterPro" id="IPR007197">
    <property type="entry name" value="rSAM"/>
</dbReference>
<keyword evidence="3" id="KW-0479">Metal-binding</keyword>
<evidence type="ECO:0000259" key="6">
    <source>
        <dbReference type="PROSITE" id="PS51918"/>
    </source>
</evidence>
<evidence type="ECO:0000256" key="3">
    <source>
        <dbReference type="ARBA" id="ARBA00022723"/>
    </source>
</evidence>
<dbReference type="InterPro" id="IPR058240">
    <property type="entry name" value="rSAM_sf"/>
</dbReference>
<dbReference type="RefSeq" id="WP_279250719.1">
    <property type="nucleotide sequence ID" value="NZ_SHNO01000002.1"/>
</dbReference>
<dbReference type="PROSITE" id="PS51918">
    <property type="entry name" value="RADICAL_SAM"/>
    <property type="match status" value="1"/>
</dbReference>
<dbReference type="CDD" id="cd21109">
    <property type="entry name" value="SPASM"/>
    <property type="match status" value="1"/>
</dbReference>
<organism evidence="7 8">
    <name type="scientific">Candidatus Marimicrobium litorale</name>
    <dbReference type="NCBI Taxonomy" id="2518991"/>
    <lineage>
        <taxon>Bacteria</taxon>
        <taxon>Pseudomonadati</taxon>
        <taxon>Pseudomonadota</taxon>
        <taxon>Gammaproteobacteria</taxon>
        <taxon>Cellvibrionales</taxon>
        <taxon>Halieaceae</taxon>
        <taxon>Marimicrobium</taxon>
    </lineage>
</organism>
<comment type="cofactor">
    <cofactor evidence="1">
        <name>[4Fe-4S] cluster</name>
        <dbReference type="ChEBI" id="CHEBI:49883"/>
    </cofactor>
</comment>
<protein>
    <submittedName>
        <fullName evidence="7">Radical SAM/SPASM domain-containing protein</fullName>
    </submittedName>
</protein>
<proteinExistence type="predicted"/>
<dbReference type="Pfam" id="PF04055">
    <property type="entry name" value="Radical_SAM"/>
    <property type="match status" value="1"/>
</dbReference>
<dbReference type="EMBL" id="SHNO01000002">
    <property type="protein sequence ID" value="MCX2978932.1"/>
    <property type="molecule type" value="Genomic_DNA"/>
</dbReference>
<evidence type="ECO:0000256" key="1">
    <source>
        <dbReference type="ARBA" id="ARBA00001966"/>
    </source>
</evidence>
<keyword evidence="2" id="KW-0949">S-adenosyl-L-methionine</keyword>
<evidence type="ECO:0000256" key="2">
    <source>
        <dbReference type="ARBA" id="ARBA00022691"/>
    </source>
</evidence>
<accession>A0ABT3TBS0</accession>
<keyword evidence="8" id="KW-1185">Reference proteome</keyword>
<dbReference type="Proteomes" id="UP001143304">
    <property type="component" value="Unassembled WGS sequence"/>
</dbReference>
<reference evidence="7" key="1">
    <citation type="submission" date="2019-02" db="EMBL/GenBank/DDBJ databases">
        <authorList>
            <person name="Li S.-H."/>
        </authorList>
    </citation>
    <scope>NUCLEOTIDE SEQUENCE</scope>
    <source>
        <strain evidence="7">IMCC11814</strain>
    </source>
</reference>
<evidence type="ECO:0000256" key="5">
    <source>
        <dbReference type="ARBA" id="ARBA00023014"/>
    </source>
</evidence>